<dbReference type="CDD" id="cd00130">
    <property type="entry name" value="PAS"/>
    <property type="match status" value="1"/>
</dbReference>
<dbReference type="InterPro" id="IPR052162">
    <property type="entry name" value="Sensor_kinase/Photoreceptor"/>
</dbReference>
<evidence type="ECO:0000313" key="9">
    <source>
        <dbReference type="Proteomes" id="UP000190367"/>
    </source>
</evidence>
<organism evidence="8 9">
    <name type="scientific">Chitinophaga eiseniae</name>
    <dbReference type="NCBI Taxonomy" id="634771"/>
    <lineage>
        <taxon>Bacteria</taxon>
        <taxon>Pseudomonadati</taxon>
        <taxon>Bacteroidota</taxon>
        <taxon>Chitinophagia</taxon>
        <taxon>Chitinophagales</taxon>
        <taxon>Chitinophagaceae</taxon>
        <taxon>Chitinophaga</taxon>
    </lineage>
</organism>
<keyword evidence="9" id="KW-1185">Reference proteome</keyword>
<feature type="transmembrane region" description="Helical" evidence="6">
    <location>
        <begin position="6"/>
        <end position="25"/>
    </location>
</feature>
<evidence type="ECO:0000256" key="1">
    <source>
        <dbReference type="ARBA" id="ARBA00000085"/>
    </source>
</evidence>
<evidence type="ECO:0000256" key="2">
    <source>
        <dbReference type="ARBA" id="ARBA00012438"/>
    </source>
</evidence>
<feature type="transmembrane region" description="Helical" evidence="6">
    <location>
        <begin position="37"/>
        <end position="56"/>
    </location>
</feature>
<dbReference type="OrthoDB" id="9124519at2"/>
<dbReference type="InterPro" id="IPR013655">
    <property type="entry name" value="PAS_fold_3"/>
</dbReference>
<evidence type="ECO:0000256" key="4">
    <source>
        <dbReference type="ARBA" id="ARBA00022679"/>
    </source>
</evidence>
<evidence type="ECO:0000256" key="5">
    <source>
        <dbReference type="ARBA" id="ARBA00022777"/>
    </source>
</evidence>
<dbReference type="InterPro" id="IPR035965">
    <property type="entry name" value="PAS-like_dom_sf"/>
</dbReference>
<dbReference type="SUPFAM" id="SSF47384">
    <property type="entry name" value="Homodimeric domain of signal transducing histidine kinase"/>
    <property type="match status" value="1"/>
</dbReference>
<dbReference type="GO" id="GO:0000155">
    <property type="term" value="F:phosphorelay sensor kinase activity"/>
    <property type="evidence" value="ECO:0007669"/>
    <property type="project" value="InterPro"/>
</dbReference>
<evidence type="ECO:0000256" key="3">
    <source>
        <dbReference type="ARBA" id="ARBA00022553"/>
    </source>
</evidence>
<sequence>MQRSPIKMAGLCLLFVIIIINGYLLTGSESSTQKTWLILNETVLCSAFVLLTATLIRRQPVSQFENLYINHPIPMWIYEKDTLRFLFVNEAACKKYGYTRREFLTLTIKDIRENEELDALMDNVRERCNGSEYRGIWKHRRKNGENFFVEIYAHSAFYEGKEARFIMAKDVDEQVRTAKEAHQLGIRYELLAQATNDALYDRNLITNEVLWKHGLESMFQHPTQPDTDLFVWWKSNVHPADGPTVMSSLDTCLQNRNSSWSQQYRFRCSDGTFKYVVDRAFIIYENDQPTRMIGIVQDIDQYVKQAVRLEKQNKTLREIAWINSHEIRRPVVSILSITNLFDKSNQDVHLNSRLMEWLHQSTRQLDEIIHKIEHKVKNIE</sequence>
<dbReference type="InterPro" id="IPR000014">
    <property type="entry name" value="PAS"/>
</dbReference>
<dbReference type="SMART" id="SM00086">
    <property type="entry name" value="PAC"/>
    <property type="match status" value="2"/>
</dbReference>
<dbReference type="EC" id="2.7.13.3" evidence="2"/>
<dbReference type="Pfam" id="PF13426">
    <property type="entry name" value="PAS_9"/>
    <property type="match status" value="1"/>
</dbReference>
<protein>
    <recommendedName>
        <fullName evidence="2">histidine kinase</fullName>
        <ecNumber evidence="2">2.7.13.3</ecNumber>
    </recommendedName>
</protein>
<dbReference type="STRING" id="634771.SAMN04488128_102781"/>
<keyword evidence="5" id="KW-0418">Kinase</keyword>
<evidence type="ECO:0000256" key="6">
    <source>
        <dbReference type="SAM" id="Phobius"/>
    </source>
</evidence>
<comment type="catalytic activity">
    <reaction evidence="1">
        <text>ATP + protein L-histidine = ADP + protein N-phospho-L-histidine.</text>
        <dbReference type="EC" id="2.7.13.3"/>
    </reaction>
</comment>
<dbReference type="NCBIfam" id="TIGR00229">
    <property type="entry name" value="sensory_box"/>
    <property type="match status" value="1"/>
</dbReference>
<keyword evidence="6" id="KW-0472">Membrane</keyword>
<accession>A0A1T4R3X4</accession>
<feature type="domain" description="PAS" evidence="7">
    <location>
        <begin position="186"/>
        <end position="254"/>
    </location>
</feature>
<evidence type="ECO:0000313" key="8">
    <source>
        <dbReference type="EMBL" id="SKA10348.1"/>
    </source>
</evidence>
<dbReference type="InterPro" id="IPR001610">
    <property type="entry name" value="PAC"/>
</dbReference>
<dbReference type="AlphaFoldDB" id="A0A1T4R3X4"/>
<reference evidence="9" key="1">
    <citation type="submission" date="2017-02" db="EMBL/GenBank/DDBJ databases">
        <authorList>
            <person name="Varghese N."/>
            <person name="Submissions S."/>
        </authorList>
    </citation>
    <scope>NUCLEOTIDE SEQUENCE [LARGE SCALE GENOMIC DNA]</scope>
    <source>
        <strain evidence="9">DSM 22224</strain>
    </source>
</reference>
<dbReference type="EMBL" id="FUWZ01000002">
    <property type="protein sequence ID" value="SKA10348.1"/>
    <property type="molecule type" value="Genomic_DNA"/>
</dbReference>
<keyword evidence="6" id="KW-0812">Transmembrane</keyword>
<dbReference type="Gene3D" id="1.10.287.130">
    <property type="match status" value="1"/>
</dbReference>
<keyword evidence="4" id="KW-0808">Transferase</keyword>
<keyword evidence="3" id="KW-0597">Phosphoprotein</keyword>
<dbReference type="Gene3D" id="3.30.450.20">
    <property type="entry name" value="PAS domain"/>
    <property type="match status" value="2"/>
</dbReference>
<dbReference type="SMART" id="SM00091">
    <property type="entry name" value="PAS"/>
    <property type="match status" value="2"/>
</dbReference>
<feature type="domain" description="PAS" evidence="7">
    <location>
        <begin position="62"/>
        <end position="129"/>
    </location>
</feature>
<dbReference type="SUPFAM" id="SSF55785">
    <property type="entry name" value="PYP-like sensor domain (PAS domain)"/>
    <property type="match status" value="2"/>
</dbReference>
<proteinExistence type="predicted"/>
<name>A0A1T4R3X4_9BACT</name>
<gene>
    <name evidence="8" type="ORF">SAMN04488128_102781</name>
</gene>
<evidence type="ECO:0000259" key="7">
    <source>
        <dbReference type="SMART" id="SM00091"/>
    </source>
</evidence>
<dbReference type="PANTHER" id="PTHR43304">
    <property type="entry name" value="PHYTOCHROME-LIKE PROTEIN CPH1"/>
    <property type="match status" value="1"/>
</dbReference>
<dbReference type="RefSeq" id="WP_078669292.1">
    <property type="nucleotide sequence ID" value="NZ_FUWZ01000002.1"/>
</dbReference>
<dbReference type="InterPro" id="IPR036097">
    <property type="entry name" value="HisK_dim/P_sf"/>
</dbReference>
<dbReference type="PANTHER" id="PTHR43304:SF1">
    <property type="entry name" value="PAC DOMAIN-CONTAINING PROTEIN"/>
    <property type="match status" value="1"/>
</dbReference>
<keyword evidence="6" id="KW-1133">Transmembrane helix</keyword>
<dbReference type="Proteomes" id="UP000190367">
    <property type="component" value="Unassembled WGS sequence"/>
</dbReference>
<dbReference type="Pfam" id="PF08447">
    <property type="entry name" value="PAS_3"/>
    <property type="match status" value="1"/>
</dbReference>